<evidence type="ECO:0000313" key="2">
    <source>
        <dbReference type="EMBL" id="KTE89110.1"/>
    </source>
</evidence>
<protein>
    <submittedName>
        <fullName evidence="1">DUF3841 domain protein</fullName>
    </submittedName>
</protein>
<dbReference type="EMBL" id="LK996017">
    <property type="protein sequence ID" value="CDX00715.1"/>
    <property type="molecule type" value="Genomic_DNA"/>
</dbReference>
<reference evidence="2 3" key="2">
    <citation type="submission" date="2015-12" db="EMBL/GenBank/DDBJ databases">
        <title>Draft Genome Sequence of Desulfitobacterium hafniense Strain DH, a Sulfate-reducing Bacterium Isolated from Paddy Soils.</title>
        <authorList>
            <person name="Bao P."/>
            <person name="Zhang X."/>
            <person name="Li G."/>
        </authorList>
    </citation>
    <scope>NUCLEOTIDE SEQUENCE [LARGE SCALE GENOMIC DNA]</scope>
    <source>
        <strain evidence="2 3">DH</strain>
    </source>
</reference>
<dbReference type="RefSeq" id="WP_011459262.1">
    <property type="nucleotide sequence ID" value="NZ_JAYFNZ010000025.1"/>
</dbReference>
<reference evidence="1" key="1">
    <citation type="submission" date="2014-07" db="EMBL/GenBank/DDBJ databases">
        <authorList>
            <person name="Hornung V.Bastian."/>
        </authorList>
    </citation>
    <scope>NUCLEOTIDE SEQUENCE</scope>
    <source>
        <strain evidence="1">PCE-S</strain>
    </source>
</reference>
<dbReference type="InterPro" id="IPR024211">
    <property type="entry name" value="DUF3841"/>
</dbReference>
<dbReference type="OMA" id="IQATFWE"/>
<sequence length="193" mass="22757">MRLWTIQDKAAYDDLCEKGVLHCDAALAGWLKDDLFRKSYDWLVGEMKGRVGEPPQGVEYPVWAWYLLLGKNVKPDLRRVEFRNYVGEHYVIEAEIPDEKILLSDEEYWHLVLNDSYFSDAPEDDDEAEELADKWFAGLPAQEQEQVKRESWKKVFDKACCPWTFVQATFWELRKEQIVSVRKFYGKAKPIEL</sequence>
<organism evidence="1">
    <name type="scientific">Desulfitobacterium hafniense</name>
    <name type="common">Desulfitobacterium frappieri</name>
    <dbReference type="NCBI Taxonomy" id="49338"/>
    <lineage>
        <taxon>Bacteria</taxon>
        <taxon>Bacillati</taxon>
        <taxon>Bacillota</taxon>
        <taxon>Clostridia</taxon>
        <taxon>Eubacteriales</taxon>
        <taxon>Desulfitobacteriaceae</taxon>
        <taxon>Desulfitobacterium</taxon>
    </lineage>
</organism>
<evidence type="ECO:0000313" key="3">
    <source>
        <dbReference type="Proteomes" id="UP000054623"/>
    </source>
</evidence>
<dbReference type="PATRIC" id="fig|49338.4.peg.889"/>
<gene>
    <name evidence="2" type="ORF">AT727_13875</name>
    <name evidence="1" type="ORF">DPCES_0828</name>
</gene>
<dbReference type="Proteomes" id="UP000054623">
    <property type="component" value="Unassembled WGS sequence"/>
</dbReference>
<dbReference type="Pfam" id="PF12952">
    <property type="entry name" value="DUF3841"/>
    <property type="match status" value="1"/>
</dbReference>
<accession>A0A098AX82</accession>
<name>A0A098AX82_DESHA</name>
<dbReference type="OrthoDB" id="286252at2"/>
<proteinExistence type="predicted"/>
<evidence type="ECO:0000313" key="1">
    <source>
        <dbReference type="EMBL" id="CDX00715.1"/>
    </source>
</evidence>
<dbReference type="EMBL" id="LOCK01000094">
    <property type="protein sequence ID" value="KTE89110.1"/>
    <property type="molecule type" value="Genomic_DNA"/>
</dbReference>
<dbReference type="AlphaFoldDB" id="A0A098AX82"/>